<evidence type="ECO:0000313" key="1">
    <source>
        <dbReference type="EMBL" id="GGH38047.1"/>
    </source>
</evidence>
<accession>A0ABQ1YTA9</accession>
<proteinExistence type="predicted"/>
<organism evidence="1 2">
    <name type="scientific">Paenibacillus segetis</name>
    <dbReference type="NCBI Taxonomy" id="1325360"/>
    <lineage>
        <taxon>Bacteria</taxon>
        <taxon>Bacillati</taxon>
        <taxon>Bacillota</taxon>
        <taxon>Bacilli</taxon>
        <taxon>Bacillales</taxon>
        <taxon>Paenibacillaceae</taxon>
        <taxon>Paenibacillus</taxon>
    </lineage>
</organism>
<reference evidence="2" key="1">
    <citation type="journal article" date="2019" name="Int. J. Syst. Evol. Microbiol.">
        <title>The Global Catalogue of Microorganisms (GCM) 10K type strain sequencing project: providing services to taxonomists for standard genome sequencing and annotation.</title>
        <authorList>
            <consortium name="The Broad Institute Genomics Platform"/>
            <consortium name="The Broad Institute Genome Sequencing Center for Infectious Disease"/>
            <person name="Wu L."/>
            <person name="Ma J."/>
        </authorList>
    </citation>
    <scope>NUCLEOTIDE SEQUENCE [LARGE SCALE GENOMIC DNA]</scope>
    <source>
        <strain evidence="2">CGMCC 1.12769</strain>
    </source>
</reference>
<dbReference type="Proteomes" id="UP000659344">
    <property type="component" value="Unassembled WGS sequence"/>
</dbReference>
<keyword evidence="2" id="KW-1185">Reference proteome</keyword>
<sequence>MEEINLNFINWPKKNAKKGQAKVRVLPRSPIISGDQVETCKPILAVIRENTRILSLF</sequence>
<comment type="caution">
    <text evidence="1">The sequence shown here is derived from an EMBL/GenBank/DDBJ whole genome shotgun (WGS) entry which is preliminary data.</text>
</comment>
<name>A0ABQ1YTA9_9BACL</name>
<evidence type="ECO:0000313" key="2">
    <source>
        <dbReference type="Proteomes" id="UP000659344"/>
    </source>
</evidence>
<protein>
    <submittedName>
        <fullName evidence="1">Uncharacterized protein</fullName>
    </submittedName>
</protein>
<dbReference type="EMBL" id="BMFT01000005">
    <property type="protein sequence ID" value="GGH38047.1"/>
    <property type="molecule type" value="Genomic_DNA"/>
</dbReference>
<gene>
    <name evidence="1" type="ORF">GCM10008013_45890</name>
</gene>